<feature type="transmembrane region" description="Helical" evidence="9">
    <location>
        <begin position="728"/>
        <end position="754"/>
    </location>
</feature>
<evidence type="ECO:0000256" key="2">
    <source>
        <dbReference type="ARBA" id="ARBA00004141"/>
    </source>
</evidence>
<evidence type="ECO:0000256" key="1">
    <source>
        <dbReference type="ARBA" id="ARBA00001974"/>
    </source>
</evidence>
<feature type="transmembrane region" description="Helical" evidence="9">
    <location>
        <begin position="703"/>
        <end position="722"/>
    </location>
</feature>
<gene>
    <name evidence="12" type="ORF">EJ02DRAFT_515332</name>
</gene>
<dbReference type="OrthoDB" id="2985014at2759"/>
<reference evidence="12" key="1">
    <citation type="journal article" date="2020" name="Stud. Mycol.">
        <title>101 Dothideomycetes genomes: a test case for predicting lifestyles and emergence of pathogens.</title>
        <authorList>
            <person name="Haridas S."/>
            <person name="Albert R."/>
            <person name="Binder M."/>
            <person name="Bloem J."/>
            <person name="Labutti K."/>
            <person name="Salamov A."/>
            <person name="Andreopoulos B."/>
            <person name="Baker S."/>
            <person name="Barry K."/>
            <person name="Bills G."/>
            <person name="Bluhm B."/>
            <person name="Cannon C."/>
            <person name="Castanera R."/>
            <person name="Culley D."/>
            <person name="Daum C."/>
            <person name="Ezra D."/>
            <person name="Gonzalez J."/>
            <person name="Henrissat B."/>
            <person name="Kuo A."/>
            <person name="Liang C."/>
            <person name="Lipzen A."/>
            <person name="Lutzoni F."/>
            <person name="Magnuson J."/>
            <person name="Mondo S."/>
            <person name="Nolan M."/>
            <person name="Ohm R."/>
            <person name="Pangilinan J."/>
            <person name="Park H.-J."/>
            <person name="Ramirez L."/>
            <person name="Alfaro M."/>
            <person name="Sun H."/>
            <person name="Tritt A."/>
            <person name="Yoshinaga Y."/>
            <person name="Zwiers L.-H."/>
            <person name="Turgeon B."/>
            <person name="Goodwin S."/>
            <person name="Spatafora J."/>
            <person name="Crous P."/>
            <person name="Grigoriev I."/>
        </authorList>
    </citation>
    <scope>NUCLEOTIDE SEQUENCE</scope>
    <source>
        <strain evidence="12">CBS 161.51</strain>
    </source>
</reference>
<feature type="transmembrane region" description="Helical" evidence="9">
    <location>
        <begin position="411"/>
        <end position="431"/>
    </location>
</feature>
<dbReference type="SUPFAM" id="SSF63380">
    <property type="entry name" value="Riboflavin synthase domain-like"/>
    <property type="match status" value="1"/>
</dbReference>
<evidence type="ECO:0000256" key="8">
    <source>
        <dbReference type="SAM" id="MobiDB-lite"/>
    </source>
</evidence>
<dbReference type="InterPro" id="IPR011701">
    <property type="entry name" value="MFS"/>
</dbReference>
<sequence length="869" mass="94567">MSWLRRRAGPLIILGTSALGGAAYRFAKPADSSDATLNPHTFTPYTLVDKKPVSSTSAIFTLRSRDGVSDSESVKEVWKRSVWSVQIKQPQLQIARAYTPLPPTADGKKNGKDEPQDLRLLIRQETGGEVSTYLHRLPEQSTIELRGPNTECELPRDIIEVIFLAGGTGIAPAMQVAQALGRRTGSMMHILWANRRREECIGGISDDQENNTSAQSRVGWWKSLFGSSEPIEQASLIEGPDTSAKGVMVKELDALKKRSEAATKGLSVNYYVDDEKTFMQPGDITKRMRRRREETGSRLIIVSGPDGFIEYWAGKKLWANGREFQGPLGGQLGKMDLTNADAELGTALSTPISDRDPNARPECFTSTFQECLFVISVTMAVAMTSFLTGSITVMSSFAARDLGMTNAEITWMNAATSLTAGSLLLFFGSIADLFGRKAMFIGSMFLFSIFCLGAGFSRSGMTLDILCGVLGIFSASAVPPAQGMLGTIYEKPSPRKNRAFGSFSAGNPMGFVFGTILSGLFTQLFNWRAGFFLLAIVYFCTSVVAVFTVPKDTTQKQKANVETLKKLDLPGTALTIFGIGMFCAALSLGGDAPNGWKTPYVLVLLILGVLLIAAFVVWEIKYPYAMIDMSIFWKDRDFSLLLAITSCGFLGFPVFTFWIALYFQTELGFNALMTGVHMLPMVVFGLLANLIAALVQHRVSNKLLVCIGAAALTIAFTLAAVQRYGDSYWAFSFPALCICVIGVDFQFVVANMYVLSSMPTNKQSIAGSLLQTVTRLCVSIAYGIATAIFDAVQKNRSTSGYYDNNVVEPFAAVFWFAAAVSLPGLLLVPFLRIGTQGHKGDTGRVNGNVESGMGTDDEHVATTLNEKDR</sequence>
<feature type="region of interest" description="Disordered" evidence="8">
    <location>
        <begin position="838"/>
        <end position="869"/>
    </location>
</feature>
<dbReference type="PRINTS" id="PR00406">
    <property type="entry name" value="CYTB5RDTASE"/>
</dbReference>
<keyword evidence="13" id="KW-1185">Reference proteome</keyword>
<comment type="cofactor">
    <cofactor evidence="1">
        <name>FAD</name>
        <dbReference type="ChEBI" id="CHEBI:57692"/>
    </cofactor>
</comment>
<feature type="transmembrane region" description="Helical" evidence="9">
    <location>
        <begin position="600"/>
        <end position="618"/>
    </location>
</feature>
<evidence type="ECO:0000256" key="7">
    <source>
        <dbReference type="ARBA" id="ARBA00023136"/>
    </source>
</evidence>
<feature type="transmembrane region" description="Helical" evidence="9">
    <location>
        <begin position="372"/>
        <end position="399"/>
    </location>
</feature>
<proteinExistence type="predicted"/>
<evidence type="ECO:0000259" key="11">
    <source>
        <dbReference type="PROSITE" id="PS51384"/>
    </source>
</evidence>
<dbReference type="InterPro" id="IPR036259">
    <property type="entry name" value="MFS_trans_sf"/>
</dbReference>
<dbReference type="PROSITE" id="PS50850">
    <property type="entry name" value="MFS"/>
    <property type="match status" value="1"/>
</dbReference>
<dbReference type="CDD" id="cd06183">
    <property type="entry name" value="cyt_b5_reduct_like"/>
    <property type="match status" value="1"/>
</dbReference>
<comment type="subcellular location">
    <subcellularLocation>
        <location evidence="2">Membrane</location>
        <topology evidence="2">Multi-pass membrane protein</topology>
    </subcellularLocation>
</comment>
<dbReference type="InterPro" id="IPR017927">
    <property type="entry name" value="FAD-bd_FR_type"/>
</dbReference>
<feature type="transmembrane region" description="Helical" evidence="9">
    <location>
        <begin position="437"/>
        <end position="456"/>
    </location>
</feature>
<feature type="domain" description="FAD-binding FR-type" evidence="11">
    <location>
        <begin position="40"/>
        <end position="155"/>
    </location>
</feature>
<dbReference type="GO" id="GO:0016020">
    <property type="term" value="C:membrane"/>
    <property type="evidence" value="ECO:0007669"/>
    <property type="project" value="UniProtKB-SubCell"/>
</dbReference>
<dbReference type="SUPFAM" id="SSF103473">
    <property type="entry name" value="MFS general substrate transporter"/>
    <property type="match status" value="2"/>
</dbReference>
<dbReference type="InterPro" id="IPR039261">
    <property type="entry name" value="FNR_nucleotide-bd"/>
</dbReference>
<dbReference type="Proteomes" id="UP000800038">
    <property type="component" value="Unassembled WGS sequence"/>
</dbReference>
<evidence type="ECO:0000256" key="6">
    <source>
        <dbReference type="ARBA" id="ARBA00022989"/>
    </source>
</evidence>
<dbReference type="SUPFAM" id="SSF52343">
    <property type="entry name" value="Ferredoxin reductase-like, C-terminal NADP-linked domain"/>
    <property type="match status" value="1"/>
</dbReference>
<name>A0A6A5SBY9_9PLEO</name>
<accession>A0A6A5SBY9</accession>
<feature type="compositionally biased region" description="Basic and acidic residues" evidence="8">
    <location>
        <begin position="856"/>
        <end position="869"/>
    </location>
</feature>
<dbReference type="AlphaFoldDB" id="A0A6A5SBY9"/>
<dbReference type="Gene3D" id="2.40.30.10">
    <property type="entry name" value="Translation factors"/>
    <property type="match status" value="1"/>
</dbReference>
<dbReference type="Pfam" id="PF00970">
    <property type="entry name" value="FAD_binding_6"/>
    <property type="match status" value="1"/>
</dbReference>
<feature type="transmembrane region" description="Helical" evidence="9">
    <location>
        <begin position="809"/>
        <end position="831"/>
    </location>
</feature>
<keyword evidence="7 9" id="KW-0472">Membrane</keyword>
<evidence type="ECO:0008006" key="14">
    <source>
        <dbReference type="Google" id="ProtNLM"/>
    </source>
</evidence>
<evidence type="ECO:0000259" key="10">
    <source>
        <dbReference type="PROSITE" id="PS50850"/>
    </source>
</evidence>
<feature type="transmembrane region" description="Helical" evidence="9">
    <location>
        <begin position="669"/>
        <end position="691"/>
    </location>
</feature>
<organism evidence="12 13">
    <name type="scientific">Clathrospora elynae</name>
    <dbReference type="NCBI Taxonomy" id="706981"/>
    <lineage>
        <taxon>Eukaryota</taxon>
        <taxon>Fungi</taxon>
        <taxon>Dikarya</taxon>
        <taxon>Ascomycota</taxon>
        <taxon>Pezizomycotina</taxon>
        <taxon>Dothideomycetes</taxon>
        <taxon>Pleosporomycetidae</taxon>
        <taxon>Pleosporales</taxon>
        <taxon>Diademaceae</taxon>
        <taxon>Clathrospora</taxon>
    </lineage>
</organism>
<feature type="transmembrane region" description="Helical" evidence="9">
    <location>
        <begin position="766"/>
        <end position="789"/>
    </location>
</feature>
<dbReference type="GO" id="GO:0016491">
    <property type="term" value="F:oxidoreductase activity"/>
    <property type="evidence" value="ECO:0007669"/>
    <property type="project" value="InterPro"/>
</dbReference>
<protein>
    <recommendedName>
        <fullName evidence="14">MFS general substrate transporter</fullName>
    </recommendedName>
</protein>
<dbReference type="PROSITE" id="PS51384">
    <property type="entry name" value="FAD_FR"/>
    <property type="match status" value="1"/>
</dbReference>
<dbReference type="GO" id="GO:0022857">
    <property type="term" value="F:transmembrane transporter activity"/>
    <property type="evidence" value="ECO:0007669"/>
    <property type="project" value="InterPro"/>
</dbReference>
<feature type="domain" description="Major facilitator superfamily (MFS) profile" evidence="10">
    <location>
        <begin position="373"/>
        <end position="836"/>
    </location>
</feature>
<evidence type="ECO:0000256" key="3">
    <source>
        <dbReference type="ARBA" id="ARBA00022630"/>
    </source>
</evidence>
<evidence type="ECO:0000256" key="5">
    <source>
        <dbReference type="ARBA" id="ARBA00022827"/>
    </source>
</evidence>
<keyword evidence="3" id="KW-0285">Flavoprotein</keyword>
<dbReference type="Pfam" id="PF07690">
    <property type="entry name" value="MFS_1"/>
    <property type="match status" value="1"/>
</dbReference>
<dbReference type="Gene3D" id="1.20.1250.20">
    <property type="entry name" value="MFS general substrate transporter like domains"/>
    <property type="match status" value="2"/>
</dbReference>
<evidence type="ECO:0000256" key="4">
    <source>
        <dbReference type="ARBA" id="ARBA00022692"/>
    </source>
</evidence>
<evidence type="ECO:0000313" key="12">
    <source>
        <dbReference type="EMBL" id="KAF1937239.1"/>
    </source>
</evidence>
<dbReference type="Gene3D" id="3.40.50.80">
    <property type="entry name" value="Nucleotide-binding domain of ferredoxin-NADP reductase (FNR) module"/>
    <property type="match status" value="1"/>
</dbReference>
<keyword evidence="5" id="KW-0274">FAD</keyword>
<dbReference type="InterPro" id="IPR017938">
    <property type="entry name" value="Riboflavin_synthase-like_b-brl"/>
</dbReference>
<keyword evidence="4 9" id="KW-0812">Transmembrane</keyword>
<evidence type="ECO:0000313" key="13">
    <source>
        <dbReference type="Proteomes" id="UP000800038"/>
    </source>
</evidence>
<dbReference type="PANTHER" id="PTHR42718">
    <property type="entry name" value="MAJOR FACILITATOR SUPERFAMILY MULTIDRUG TRANSPORTER MFSC"/>
    <property type="match status" value="1"/>
</dbReference>
<feature type="transmembrane region" description="Helical" evidence="9">
    <location>
        <begin position="499"/>
        <end position="521"/>
    </location>
</feature>
<feature type="transmembrane region" description="Helical" evidence="9">
    <location>
        <begin position="638"/>
        <end position="663"/>
    </location>
</feature>
<evidence type="ECO:0000256" key="9">
    <source>
        <dbReference type="SAM" id="Phobius"/>
    </source>
</evidence>
<dbReference type="PANTHER" id="PTHR42718:SF23">
    <property type="entry name" value="MAJOR FACILITATOR SUPERFAMILY (MFS) PROFILE DOMAIN-CONTAINING PROTEIN"/>
    <property type="match status" value="1"/>
</dbReference>
<keyword evidence="6 9" id="KW-1133">Transmembrane helix</keyword>
<feature type="transmembrane region" description="Helical" evidence="9">
    <location>
        <begin position="569"/>
        <end position="588"/>
    </location>
</feature>
<dbReference type="InterPro" id="IPR008333">
    <property type="entry name" value="Cbr1-like_FAD-bd_dom"/>
</dbReference>
<feature type="transmembrane region" description="Helical" evidence="9">
    <location>
        <begin position="527"/>
        <end position="549"/>
    </location>
</feature>
<dbReference type="EMBL" id="ML976147">
    <property type="protein sequence ID" value="KAF1937239.1"/>
    <property type="molecule type" value="Genomic_DNA"/>
</dbReference>
<dbReference type="InterPro" id="IPR020846">
    <property type="entry name" value="MFS_dom"/>
</dbReference>